<name>A0A9Q4C535_9EURY</name>
<dbReference type="Pfam" id="PF04307">
    <property type="entry name" value="YdjM"/>
    <property type="match status" value="1"/>
</dbReference>
<sequence>MPSTVVHVGFGLLVAAGVLGAGFDRRAVAVVASFTVLPDIDTFLGLVAGGAHRAYLHNLVLPLAVTAALVWDARRRGYLGARYGDDVYRLAFVGVVVGWLVAGVLVDGFYNGVNLLFPLHDEFIDLSGHLYLSDQRGVVQTFVSFDGWNVAAEDTVGTTADTHYYTGIDPGPDAPEDVERIFPVFDTGTLGVVAVTGYAVTAYRLR</sequence>
<keyword evidence="3" id="KW-1185">Reference proteome</keyword>
<gene>
    <name evidence="2" type="ORF">EGH25_11505</name>
</gene>
<dbReference type="EMBL" id="RKLV01000015">
    <property type="protein sequence ID" value="MCX2819975.1"/>
    <property type="molecule type" value="Genomic_DNA"/>
</dbReference>
<reference evidence="2" key="1">
    <citation type="submission" date="2022-09" db="EMBL/GenBank/DDBJ databases">
        <title>Haloadaptaus new haloarchaeum isolated from saline soil.</title>
        <authorList>
            <person name="Duran-Viseras A."/>
            <person name="Sanchez-Porro C."/>
            <person name="Ventosa A."/>
        </authorList>
    </citation>
    <scope>NUCLEOTIDE SEQUENCE</scope>
    <source>
        <strain evidence="2">F3-133</strain>
    </source>
</reference>
<dbReference type="RefSeq" id="WP_266088726.1">
    <property type="nucleotide sequence ID" value="NZ_RKLV01000015.1"/>
</dbReference>
<comment type="caution">
    <text evidence="2">The sequence shown here is derived from an EMBL/GenBank/DDBJ whole genome shotgun (WGS) entry which is preliminary data.</text>
</comment>
<keyword evidence="1" id="KW-0472">Membrane</keyword>
<evidence type="ECO:0000313" key="2">
    <source>
        <dbReference type="EMBL" id="MCX2819975.1"/>
    </source>
</evidence>
<feature type="transmembrane region" description="Helical" evidence="1">
    <location>
        <begin position="54"/>
        <end position="71"/>
    </location>
</feature>
<keyword evidence="2" id="KW-0378">Hydrolase</keyword>
<protein>
    <submittedName>
        <fullName evidence="2">Metal-dependent hydrolase</fullName>
    </submittedName>
</protein>
<accession>A0A9Q4C535</accession>
<feature type="transmembrane region" description="Helical" evidence="1">
    <location>
        <begin position="181"/>
        <end position="203"/>
    </location>
</feature>
<evidence type="ECO:0000313" key="3">
    <source>
        <dbReference type="Proteomes" id="UP001149411"/>
    </source>
</evidence>
<dbReference type="AlphaFoldDB" id="A0A9Q4C535"/>
<dbReference type="Proteomes" id="UP001149411">
    <property type="component" value="Unassembled WGS sequence"/>
</dbReference>
<evidence type="ECO:0000256" key="1">
    <source>
        <dbReference type="SAM" id="Phobius"/>
    </source>
</evidence>
<proteinExistence type="predicted"/>
<keyword evidence="1" id="KW-1133">Transmembrane helix</keyword>
<feature type="transmembrane region" description="Helical" evidence="1">
    <location>
        <begin position="91"/>
        <end position="110"/>
    </location>
</feature>
<dbReference type="GO" id="GO:0016787">
    <property type="term" value="F:hydrolase activity"/>
    <property type="evidence" value="ECO:0007669"/>
    <property type="project" value="UniProtKB-KW"/>
</dbReference>
<organism evidence="2 3">
    <name type="scientific">Halorutilus salinus</name>
    <dbReference type="NCBI Taxonomy" id="2487751"/>
    <lineage>
        <taxon>Archaea</taxon>
        <taxon>Methanobacteriati</taxon>
        <taxon>Methanobacteriota</taxon>
        <taxon>Stenosarchaea group</taxon>
        <taxon>Halobacteria</taxon>
        <taxon>Halorutilales</taxon>
        <taxon>Halorutilaceae</taxon>
        <taxon>Halorutilus</taxon>
    </lineage>
</organism>
<dbReference type="InterPro" id="IPR007404">
    <property type="entry name" value="YdjM-like"/>
</dbReference>
<keyword evidence="1" id="KW-0812">Transmembrane</keyword>